<gene>
    <name evidence="2" type="ORF">E7102_02575</name>
</gene>
<dbReference type="AlphaFoldDB" id="A0A928BQ44"/>
<evidence type="ECO:0000313" key="2">
    <source>
        <dbReference type="EMBL" id="MBE6265348.1"/>
    </source>
</evidence>
<evidence type="ECO:0008006" key="4">
    <source>
        <dbReference type="Google" id="ProtNLM"/>
    </source>
</evidence>
<proteinExistence type="predicted"/>
<sequence length="594" mass="63177">MKKMKYFALMSAIALTSMVSLSACSSSEDAIDNPDYNPEDNTVKTEFTISLPKNVAGKTRMLEADVQGQATPEFRGMHKIVLIPFTTKATSESLAPATTIPLDNIGTSLGNNNSKVYSNVTFSVGTGAFLFYGEGTPTYDTANEPTVAEKFRYGLVNRTDFTGAPSTYGFSLEPIYTSTTAHTSATKLCEYVSAIAATSTSLTNHTLASYLEDFKKLKSGSSASVLAAVVDLRTKVAAEADGTDKTTILTAIDDTKYDGTNKYLVPTSGEVTTYSLAAYNNYPAEINLPDGAVSISWSGNTASPQVNASLGGNTASLNSYVFPPSLCYTANSLVKVATTKASESYSTKNSWSAITTDLYTDGTVQGSTRSVALVDQVQYAVGRLELTIKAADGTLKDRNNADITVDATSGFPVSAVLIGSQKNVDFAFAPTGTNIYTIYDSNMPEGMSAKISSTETSPVVNHTLVFETAATTETVQVAVELTNNTGSDFFGIDGIIPKGGKFYLIGELNLTNGVKPKDSENKDINVGQIFKQDYVTKVNLTISKNEKDATTNSDQKKGLGGAYNVLPDLQNPSLELGLSVDLSWTPGLTFNTDI</sequence>
<comment type="caution">
    <text evidence="2">The sequence shown here is derived from an EMBL/GenBank/DDBJ whole genome shotgun (WGS) entry which is preliminary data.</text>
</comment>
<feature type="chain" id="PRO_5036905986" description="Lipoprotein" evidence="1">
    <location>
        <begin position="23"/>
        <end position="594"/>
    </location>
</feature>
<reference evidence="2" key="1">
    <citation type="submission" date="2019-04" db="EMBL/GenBank/DDBJ databases">
        <title>Evolution of Biomass-Degrading Anaerobic Consortia Revealed by Metagenomics.</title>
        <authorList>
            <person name="Peng X."/>
        </authorList>
    </citation>
    <scope>NUCLEOTIDE SEQUENCE</scope>
    <source>
        <strain evidence="2">SIG141</strain>
    </source>
</reference>
<protein>
    <recommendedName>
        <fullName evidence="4">Lipoprotein</fullName>
    </recommendedName>
</protein>
<evidence type="ECO:0000313" key="3">
    <source>
        <dbReference type="Proteomes" id="UP000763088"/>
    </source>
</evidence>
<evidence type="ECO:0000256" key="1">
    <source>
        <dbReference type="SAM" id="SignalP"/>
    </source>
</evidence>
<dbReference type="Proteomes" id="UP000763088">
    <property type="component" value="Unassembled WGS sequence"/>
</dbReference>
<feature type="signal peptide" evidence="1">
    <location>
        <begin position="1"/>
        <end position="22"/>
    </location>
</feature>
<name>A0A928BQ44_XYLRU</name>
<organism evidence="2 3">
    <name type="scientific">Xylanibacter ruminicola</name>
    <name type="common">Prevotella ruminicola</name>
    <dbReference type="NCBI Taxonomy" id="839"/>
    <lineage>
        <taxon>Bacteria</taxon>
        <taxon>Pseudomonadati</taxon>
        <taxon>Bacteroidota</taxon>
        <taxon>Bacteroidia</taxon>
        <taxon>Bacteroidales</taxon>
        <taxon>Prevotellaceae</taxon>
        <taxon>Xylanibacter</taxon>
    </lineage>
</organism>
<dbReference type="EMBL" id="SUYD01000002">
    <property type="protein sequence ID" value="MBE6265348.1"/>
    <property type="molecule type" value="Genomic_DNA"/>
</dbReference>
<accession>A0A928BQ44</accession>
<dbReference type="PROSITE" id="PS51257">
    <property type="entry name" value="PROKAR_LIPOPROTEIN"/>
    <property type="match status" value="1"/>
</dbReference>
<keyword evidence="1" id="KW-0732">Signal</keyword>